<evidence type="ECO:0000313" key="4">
    <source>
        <dbReference type="EMBL" id="MFD1017769.1"/>
    </source>
</evidence>
<feature type="domain" description="Cell wall-active antibiotics response LiaF-like C-terminal" evidence="2">
    <location>
        <begin position="149"/>
        <end position="260"/>
    </location>
</feature>
<keyword evidence="1" id="KW-1133">Transmembrane helix</keyword>
<dbReference type="InterPro" id="IPR047793">
    <property type="entry name" value="LiaF_C"/>
</dbReference>
<proteinExistence type="predicted"/>
<dbReference type="Proteomes" id="UP001596990">
    <property type="component" value="Unassembled WGS sequence"/>
</dbReference>
<evidence type="ECO:0000259" key="2">
    <source>
        <dbReference type="Pfam" id="PF09922"/>
    </source>
</evidence>
<dbReference type="InterPro" id="IPR054331">
    <property type="entry name" value="LiaF_TM"/>
</dbReference>
<evidence type="ECO:0000256" key="1">
    <source>
        <dbReference type="SAM" id="Phobius"/>
    </source>
</evidence>
<feature type="transmembrane region" description="Helical" evidence="1">
    <location>
        <begin position="35"/>
        <end position="54"/>
    </location>
</feature>
<feature type="transmembrane region" description="Helical" evidence="1">
    <location>
        <begin position="92"/>
        <end position="109"/>
    </location>
</feature>
<keyword evidence="5" id="KW-1185">Reference proteome</keyword>
<gene>
    <name evidence="4" type="primary">liaF</name>
    <name evidence="4" type="ORF">ACFQ2J_01045</name>
</gene>
<feature type="transmembrane region" description="Helical" evidence="1">
    <location>
        <begin position="61"/>
        <end position="80"/>
    </location>
</feature>
<dbReference type="EMBL" id="JBHTKL010000001">
    <property type="protein sequence ID" value="MFD1017769.1"/>
    <property type="molecule type" value="Genomic_DNA"/>
</dbReference>
<dbReference type="PIRSF" id="PIRSF031509">
    <property type="entry name" value="Cell_wall_LiaF/YvqF"/>
    <property type="match status" value="1"/>
</dbReference>
<reference evidence="5" key="1">
    <citation type="journal article" date="2019" name="Int. J. Syst. Evol. Microbiol.">
        <title>The Global Catalogue of Microorganisms (GCM) 10K type strain sequencing project: providing services to taxonomists for standard genome sequencing and annotation.</title>
        <authorList>
            <consortium name="The Broad Institute Genomics Platform"/>
            <consortium name="The Broad Institute Genome Sequencing Center for Infectious Disease"/>
            <person name="Wu L."/>
            <person name="Ma J."/>
        </authorList>
    </citation>
    <scope>NUCLEOTIDE SEQUENCE [LARGE SCALE GENOMIC DNA]</scope>
    <source>
        <strain evidence="5">CCUG 56607</strain>
    </source>
</reference>
<feature type="domain" description="LiaF transmembrane" evidence="3">
    <location>
        <begin position="10"/>
        <end position="114"/>
    </location>
</feature>
<feature type="transmembrane region" description="Helical" evidence="1">
    <location>
        <begin position="5"/>
        <end position="23"/>
    </location>
</feature>
<dbReference type="Pfam" id="PF22570">
    <property type="entry name" value="LiaF-TM"/>
    <property type="match status" value="1"/>
</dbReference>
<comment type="caution">
    <text evidence="4">The sequence shown here is derived from an EMBL/GenBank/DDBJ whole genome shotgun (WGS) entry which is preliminary data.</text>
</comment>
<keyword evidence="1" id="KW-0812">Transmembrane</keyword>
<dbReference type="InterPro" id="IPR016975">
    <property type="entry name" value="Cell_wall_LiaF"/>
</dbReference>
<sequence>MKTSFWNVLIAILLIGTGVFLFLNNIDVIDVSFRISWPIIIAALLITFGLKLWLESIIKKGGSWIWGSLFTIYGTLLLLGEVDVLVFSFGDILKLWPLLFIYIGFGMFFKKKKKPKVRIDMDFNSDDDELADDSSDQKVTSKKKKHMAIGDHLYTAENWRVEPMDFWNAVGDYKFDFTKAFIPEEDTPISVRGWVGDVKVLVPENLEFRVEANVKAGDINILGQRADGLNRKVVYETTGYQTARRRLTMSVDLKAGDVRVDKV</sequence>
<evidence type="ECO:0000313" key="5">
    <source>
        <dbReference type="Proteomes" id="UP001596990"/>
    </source>
</evidence>
<dbReference type="InterPro" id="IPR024425">
    <property type="entry name" value="LiaF-like_C"/>
</dbReference>
<protein>
    <submittedName>
        <fullName evidence="4">Cell wall-active antibiotics response protein LiaF</fullName>
    </submittedName>
</protein>
<accession>A0ABW3KZM3</accession>
<dbReference type="RefSeq" id="WP_386055758.1">
    <property type="nucleotide sequence ID" value="NZ_JBHTKL010000001.1"/>
</dbReference>
<dbReference type="Pfam" id="PF09922">
    <property type="entry name" value="LiaF-like_C"/>
    <property type="match status" value="1"/>
</dbReference>
<name>A0ABW3KZM3_9BACI</name>
<organism evidence="4 5">
    <name type="scientific">Thalassobacillus hwangdonensis</name>
    <dbReference type="NCBI Taxonomy" id="546108"/>
    <lineage>
        <taxon>Bacteria</taxon>
        <taxon>Bacillati</taxon>
        <taxon>Bacillota</taxon>
        <taxon>Bacilli</taxon>
        <taxon>Bacillales</taxon>
        <taxon>Bacillaceae</taxon>
        <taxon>Thalassobacillus</taxon>
    </lineage>
</organism>
<keyword evidence="1" id="KW-0472">Membrane</keyword>
<dbReference type="NCBIfam" id="NF040535">
    <property type="entry name" value="LiaF_C_term"/>
    <property type="match status" value="1"/>
</dbReference>
<evidence type="ECO:0000259" key="3">
    <source>
        <dbReference type="Pfam" id="PF22570"/>
    </source>
</evidence>